<evidence type="ECO:0000256" key="2">
    <source>
        <dbReference type="ARBA" id="ARBA00022485"/>
    </source>
</evidence>
<comment type="cofactor">
    <cofactor evidence="1">
        <name>[4Fe-4S] cluster</name>
        <dbReference type="ChEBI" id="CHEBI:49883"/>
    </cofactor>
</comment>
<proteinExistence type="predicted"/>
<dbReference type="InterPro" id="IPR058240">
    <property type="entry name" value="rSAM_sf"/>
</dbReference>
<evidence type="ECO:0000256" key="3">
    <source>
        <dbReference type="ARBA" id="ARBA00022691"/>
    </source>
</evidence>
<dbReference type="EMBL" id="LCAB01000004">
    <property type="protein sequence ID" value="KKR83535.1"/>
    <property type="molecule type" value="Genomic_DNA"/>
</dbReference>
<dbReference type="InterPro" id="IPR050377">
    <property type="entry name" value="Radical_SAM_PqqE_MftC-like"/>
</dbReference>
<protein>
    <recommendedName>
        <fullName evidence="7">Radical SAM core domain-containing protein</fullName>
    </recommendedName>
</protein>
<dbReference type="GO" id="GO:0046872">
    <property type="term" value="F:metal ion binding"/>
    <property type="evidence" value="ECO:0007669"/>
    <property type="project" value="UniProtKB-KW"/>
</dbReference>
<evidence type="ECO:0000256" key="5">
    <source>
        <dbReference type="ARBA" id="ARBA00023004"/>
    </source>
</evidence>
<dbReference type="CDD" id="cd01335">
    <property type="entry name" value="Radical_SAM"/>
    <property type="match status" value="1"/>
</dbReference>
<keyword evidence="5" id="KW-0408">Iron</keyword>
<dbReference type="InterPro" id="IPR023885">
    <property type="entry name" value="4Fe4S-binding_SPASM_dom"/>
</dbReference>
<keyword evidence="2" id="KW-0004">4Fe-4S</keyword>
<evidence type="ECO:0000313" key="9">
    <source>
        <dbReference type="Proteomes" id="UP000034601"/>
    </source>
</evidence>
<evidence type="ECO:0000256" key="1">
    <source>
        <dbReference type="ARBA" id="ARBA00001966"/>
    </source>
</evidence>
<evidence type="ECO:0000259" key="7">
    <source>
        <dbReference type="PROSITE" id="PS51918"/>
    </source>
</evidence>
<keyword evidence="4" id="KW-0479">Metal-binding</keyword>
<feature type="domain" description="Radical SAM core" evidence="7">
    <location>
        <begin position="1"/>
        <end position="212"/>
    </location>
</feature>
<keyword evidence="6" id="KW-0411">Iron-sulfur</keyword>
<sequence>MNNTLSINWEITKKCNLNCIYCRVRGGEEKVDELTEIEAKNIIDKLYPYGYRHLKFTGGEPLIKDYFWNLVKYAHQKEMLVSIFTNGSLITNKLLVNFKKYISIVAFSLDSLVDEHNKILKRDKVLIIMNNIKKIQKLGISVVISATVSNITINDLEELVLFAKDTGINEIKINDFVFNGRANDNEVILKLKRPLIEDQRYLINIIKSIYHEKILKNYQFRCECSNSDLFISYKGDLYPCVELSYLSDEYKIGNLVTDNIKDLLKTNVNFHQQIQDRDYCGYSYLSSTHFSACLNRGGCPKTLRNYMKLAKTR</sequence>
<dbReference type="Pfam" id="PF13186">
    <property type="entry name" value="SPASM"/>
    <property type="match status" value="1"/>
</dbReference>
<dbReference type="PROSITE" id="PS01305">
    <property type="entry name" value="MOAA_NIFB_PQQE"/>
    <property type="match status" value="1"/>
</dbReference>
<gene>
    <name evidence="8" type="ORF">UU29_C0004G0036</name>
</gene>
<dbReference type="PROSITE" id="PS51918">
    <property type="entry name" value="RADICAL_SAM"/>
    <property type="match status" value="1"/>
</dbReference>
<dbReference type="InterPro" id="IPR000385">
    <property type="entry name" value="MoaA_NifB_PqqE_Fe-S-bd_CS"/>
</dbReference>
<dbReference type="GO" id="GO:0051539">
    <property type="term" value="F:4 iron, 4 sulfur cluster binding"/>
    <property type="evidence" value="ECO:0007669"/>
    <property type="project" value="UniProtKB-KW"/>
</dbReference>
<dbReference type="InterPro" id="IPR013785">
    <property type="entry name" value="Aldolase_TIM"/>
</dbReference>
<keyword evidence="3" id="KW-0949">S-adenosyl-L-methionine</keyword>
<dbReference type="SFLD" id="SFLDS00029">
    <property type="entry name" value="Radical_SAM"/>
    <property type="match status" value="1"/>
</dbReference>
<name>A0A0G0WGS4_9BACT</name>
<comment type="caution">
    <text evidence="8">The sequence shown here is derived from an EMBL/GenBank/DDBJ whole genome shotgun (WGS) entry which is preliminary data.</text>
</comment>
<evidence type="ECO:0000256" key="4">
    <source>
        <dbReference type="ARBA" id="ARBA00022723"/>
    </source>
</evidence>
<dbReference type="GO" id="GO:0003824">
    <property type="term" value="F:catalytic activity"/>
    <property type="evidence" value="ECO:0007669"/>
    <property type="project" value="InterPro"/>
</dbReference>
<dbReference type="SFLD" id="SFLDG01067">
    <property type="entry name" value="SPASM/twitch_domain_containing"/>
    <property type="match status" value="1"/>
</dbReference>
<dbReference type="Proteomes" id="UP000034601">
    <property type="component" value="Unassembled WGS sequence"/>
</dbReference>
<dbReference type="InterPro" id="IPR007197">
    <property type="entry name" value="rSAM"/>
</dbReference>
<dbReference type="AlphaFoldDB" id="A0A0G0WGS4"/>
<evidence type="ECO:0000256" key="6">
    <source>
        <dbReference type="ARBA" id="ARBA00023014"/>
    </source>
</evidence>
<dbReference type="Gene3D" id="3.20.20.70">
    <property type="entry name" value="Aldolase class I"/>
    <property type="match status" value="1"/>
</dbReference>
<dbReference type="Pfam" id="PF04055">
    <property type="entry name" value="Radical_SAM"/>
    <property type="match status" value="1"/>
</dbReference>
<dbReference type="PANTHER" id="PTHR11228:SF35">
    <property type="entry name" value="MOLYBDENUM COFACTOR BIOSYNTHESIS PROTEIN A-RELATED"/>
    <property type="match status" value="1"/>
</dbReference>
<dbReference type="SMART" id="SM00729">
    <property type="entry name" value="Elp3"/>
    <property type="match status" value="1"/>
</dbReference>
<dbReference type="InterPro" id="IPR006638">
    <property type="entry name" value="Elp3/MiaA/NifB-like_rSAM"/>
</dbReference>
<evidence type="ECO:0000313" key="8">
    <source>
        <dbReference type="EMBL" id="KKR83535.1"/>
    </source>
</evidence>
<dbReference type="SUPFAM" id="SSF102114">
    <property type="entry name" value="Radical SAM enzymes"/>
    <property type="match status" value="1"/>
</dbReference>
<reference evidence="8 9" key="1">
    <citation type="journal article" date="2015" name="Nature">
        <title>rRNA introns, odd ribosomes, and small enigmatic genomes across a large radiation of phyla.</title>
        <authorList>
            <person name="Brown C.T."/>
            <person name="Hug L.A."/>
            <person name="Thomas B.C."/>
            <person name="Sharon I."/>
            <person name="Castelle C.J."/>
            <person name="Singh A."/>
            <person name="Wilkins M.J."/>
            <person name="Williams K.H."/>
            <person name="Banfield J.F."/>
        </authorList>
    </citation>
    <scope>NUCLEOTIDE SEQUENCE [LARGE SCALE GENOMIC DNA]</scope>
</reference>
<dbReference type="PANTHER" id="PTHR11228">
    <property type="entry name" value="RADICAL SAM DOMAIN PROTEIN"/>
    <property type="match status" value="1"/>
</dbReference>
<organism evidence="8 9">
    <name type="scientific">Candidatus Daviesbacteria bacterium GW2011_GWA2_40_9</name>
    <dbReference type="NCBI Taxonomy" id="1618424"/>
    <lineage>
        <taxon>Bacteria</taxon>
        <taxon>Candidatus Daviesiibacteriota</taxon>
    </lineage>
</organism>
<dbReference type="SFLD" id="SFLDG01386">
    <property type="entry name" value="main_SPASM_domain-containing"/>
    <property type="match status" value="1"/>
</dbReference>
<dbReference type="GO" id="GO:0032324">
    <property type="term" value="P:molybdopterin cofactor biosynthetic process"/>
    <property type="evidence" value="ECO:0007669"/>
    <property type="project" value="UniProtKB-ARBA"/>
</dbReference>
<accession>A0A0G0WGS4</accession>